<reference evidence="10" key="1">
    <citation type="submission" date="2021-12" db="EMBL/GenBank/DDBJ databases">
        <authorList>
            <person name="King R."/>
        </authorList>
    </citation>
    <scope>NUCLEOTIDE SEQUENCE</scope>
</reference>
<dbReference type="PRINTS" id="PR00480">
    <property type="entry name" value="ASTACIN"/>
</dbReference>
<feature type="compositionally biased region" description="Basic residues" evidence="8">
    <location>
        <begin position="303"/>
        <end position="319"/>
    </location>
</feature>
<proteinExistence type="predicted"/>
<keyword evidence="3 7" id="KW-0378">Hydrolase</keyword>
<dbReference type="OrthoDB" id="291007at2759"/>
<evidence type="ECO:0000259" key="9">
    <source>
        <dbReference type="PROSITE" id="PS51864"/>
    </source>
</evidence>
<keyword evidence="2 7" id="KW-0479">Metal-binding</keyword>
<dbReference type="GO" id="GO:0008270">
    <property type="term" value="F:zinc ion binding"/>
    <property type="evidence" value="ECO:0007669"/>
    <property type="project" value="InterPro"/>
</dbReference>
<evidence type="ECO:0000256" key="5">
    <source>
        <dbReference type="ARBA" id="ARBA00023049"/>
    </source>
</evidence>
<evidence type="ECO:0000256" key="1">
    <source>
        <dbReference type="ARBA" id="ARBA00022670"/>
    </source>
</evidence>
<protein>
    <recommendedName>
        <fullName evidence="7">Metalloendopeptidase</fullName>
        <ecNumber evidence="7">3.4.24.-</ecNumber>
    </recommendedName>
</protein>
<dbReference type="InterPro" id="IPR001506">
    <property type="entry name" value="Peptidase_M12A"/>
</dbReference>
<keyword evidence="11" id="KW-1185">Reference proteome</keyword>
<keyword evidence="6" id="KW-1015">Disulfide bond</keyword>
<keyword evidence="1 7" id="KW-0645">Protease</keyword>
<evidence type="ECO:0000256" key="7">
    <source>
        <dbReference type="RuleBase" id="RU361183"/>
    </source>
</evidence>
<dbReference type="SMART" id="SM00235">
    <property type="entry name" value="ZnMc"/>
    <property type="match status" value="1"/>
</dbReference>
<dbReference type="EMBL" id="LR824007">
    <property type="protein sequence ID" value="CAD0196358.1"/>
    <property type="molecule type" value="Genomic_DNA"/>
</dbReference>
<dbReference type="SUPFAM" id="SSF55486">
    <property type="entry name" value="Metalloproteases ('zincins'), catalytic domain"/>
    <property type="match status" value="1"/>
</dbReference>
<evidence type="ECO:0000256" key="2">
    <source>
        <dbReference type="ARBA" id="ARBA00022723"/>
    </source>
</evidence>
<dbReference type="Pfam" id="PF01400">
    <property type="entry name" value="Astacin"/>
    <property type="match status" value="1"/>
</dbReference>
<dbReference type="AlphaFoldDB" id="A0A9N8PZ65"/>
<evidence type="ECO:0000256" key="6">
    <source>
        <dbReference type="PROSITE-ProRule" id="PRU01211"/>
    </source>
</evidence>
<evidence type="ECO:0000313" key="11">
    <source>
        <dbReference type="Proteomes" id="UP001154114"/>
    </source>
</evidence>
<organism evidence="10 11">
    <name type="scientific">Chrysodeixis includens</name>
    <name type="common">Soybean looper</name>
    <name type="synonym">Pseudoplusia includens</name>
    <dbReference type="NCBI Taxonomy" id="689277"/>
    <lineage>
        <taxon>Eukaryota</taxon>
        <taxon>Metazoa</taxon>
        <taxon>Ecdysozoa</taxon>
        <taxon>Arthropoda</taxon>
        <taxon>Hexapoda</taxon>
        <taxon>Insecta</taxon>
        <taxon>Pterygota</taxon>
        <taxon>Neoptera</taxon>
        <taxon>Endopterygota</taxon>
        <taxon>Lepidoptera</taxon>
        <taxon>Glossata</taxon>
        <taxon>Ditrysia</taxon>
        <taxon>Noctuoidea</taxon>
        <taxon>Noctuidae</taxon>
        <taxon>Plusiinae</taxon>
        <taxon>Chrysodeixis</taxon>
    </lineage>
</organism>
<dbReference type="EC" id="3.4.24.-" evidence="7"/>
<accession>A0A9N8PZ65</accession>
<dbReference type="InterPro" id="IPR006026">
    <property type="entry name" value="Peptidase_Metallo"/>
</dbReference>
<dbReference type="GO" id="GO:0004222">
    <property type="term" value="F:metalloendopeptidase activity"/>
    <property type="evidence" value="ECO:0007669"/>
    <property type="project" value="UniProtKB-UniRule"/>
</dbReference>
<dbReference type="PANTHER" id="PTHR10127:SF780">
    <property type="entry name" value="METALLOENDOPEPTIDASE"/>
    <property type="match status" value="1"/>
</dbReference>
<evidence type="ECO:0000313" key="10">
    <source>
        <dbReference type="EMBL" id="CAD0196358.1"/>
    </source>
</evidence>
<name>A0A9N8PZ65_CHRIL</name>
<keyword evidence="4 7" id="KW-0862">Zinc</keyword>
<dbReference type="PANTHER" id="PTHR10127">
    <property type="entry name" value="DISCOIDIN, CUB, EGF, LAMININ , AND ZINC METALLOPROTEASE DOMAIN CONTAINING"/>
    <property type="match status" value="1"/>
</dbReference>
<keyword evidence="5 7" id="KW-0482">Metalloprotease</keyword>
<feature type="region of interest" description="Disordered" evidence="8">
    <location>
        <begin position="294"/>
        <end position="358"/>
    </location>
</feature>
<dbReference type="GO" id="GO:0006508">
    <property type="term" value="P:proteolysis"/>
    <property type="evidence" value="ECO:0007669"/>
    <property type="project" value="UniProtKB-KW"/>
</dbReference>
<evidence type="ECO:0000256" key="4">
    <source>
        <dbReference type="ARBA" id="ARBA00022833"/>
    </source>
</evidence>
<feature type="compositionally biased region" description="Basic and acidic residues" evidence="8">
    <location>
        <begin position="324"/>
        <end position="358"/>
    </location>
</feature>
<sequence>MNTQTTSSASRFSAPIGKQQEYFHAVRKSLNEVNDPTDLKLVPAHWSTGIIKHDHGDEKFPGVDEEPGFDLSDEEITKLKLWPKGVIPYYIDVVSFNDKVLRDSIRLFLNVINSVTRITFLEMPSPPKDEATRWVFFVNRRGQLGCADHSIRNYTNRGVQPVVLGYDCMSTGGELAEAVLSIAGIPPQHNAPDRDDYIKVVDENILPDKKYLFQKFNHDQWLFYDVKYDFSSAGHFHYHKHSVNGRATIMPKPQYNGFSMGENIGFTVSDIAKLRMLYNFIVRKKENKAPECERLFMPGPNFRNRKPNLPHKKPRKKPRQYLGRLKEHAETDSQAKSNSDDRTEESNDDYTHEKGDTGKQIKVEAEIEKLGFSILQDMTPEVKKKVLEELMNVIPEITKGIPILENATQHLPNVLQFLSKEDIVNELFISNKNNKMIEEIIKLIPNVSKWIPKLPNMMLYLQNLSQNPAKKDTFEKMKKMSKVIVQLEEEKMKKRPKLQLPINKPDLLDPSITSMEDEKLFIPFLVPIVISEIIDYTVKGMVKDVKKIWKHKKY</sequence>
<dbReference type="PROSITE" id="PS51864">
    <property type="entry name" value="ASTACIN"/>
    <property type="match status" value="1"/>
</dbReference>
<gene>
    <name evidence="10" type="ORF">CINC_LOCUS10650</name>
</gene>
<dbReference type="Proteomes" id="UP001154114">
    <property type="component" value="Chromosome 4"/>
</dbReference>
<evidence type="ECO:0000256" key="8">
    <source>
        <dbReference type="SAM" id="MobiDB-lite"/>
    </source>
</evidence>
<dbReference type="Gene3D" id="3.40.390.10">
    <property type="entry name" value="Collagenase (Catalytic Domain)"/>
    <property type="match status" value="1"/>
</dbReference>
<feature type="disulfide bond" evidence="6">
    <location>
        <begin position="146"/>
        <end position="168"/>
    </location>
</feature>
<evidence type="ECO:0000256" key="3">
    <source>
        <dbReference type="ARBA" id="ARBA00022801"/>
    </source>
</evidence>
<dbReference type="InterPro" id="IPR024079">
    <property type="entry name" value="MetalloPept_cat_dom_sf"/>
</dbReference>
<feature type="domain" description="Peptidase M12A" evidence="9">
    <location>
        <begin position="74"/>
        <end position="284"/>
    </location>
</feature>
<comment type="cofactor">
    <cofactor evidence="7">
        <name>Zn(2+)</name>
        <dbReference type="ChEBI" id="CHEBI:29105"/>
    </cofactor>
    <text evidence="7">Binds 1 zinc ion per subunit.</text>
</comment>
<comment type="caution">
    <text evidence="6">Lacks conserved residue(s) required for the propagation of feature annotation.</text>
</comment>